<dbReference type="AlphaFoldDB" id="A0A1M7QY66"/>
<dbReference type="PANTHER" id="PTHR47816">
    <property type="entry name" value="RIBOSOMAL RNA SMALL SUBUNIT METHYLTRANSFERASE C"/>
    <property type="match status" value="1"/>
</dbReference>
<name>A0A1M7QY66_9BACI</name>
<dbReference type="InterPro" id="IPR007848">
    <property type="entry name" value="Small_mtfrase_dom"/>
</dbReference>
<dbReference type="PANTHER" id="PTHR47816:SF4">
    <property type="entry name" value="RIBOSOMAL RNA SMALL SUBUNIT METHYLTRANSFERASE C"/>
    <property type="match status" value="1"/>
</dbReference>
<dbReference type="CDD" id="cd02440">
    <property type="entry name" value="AdoMet_MTases"/>
    <property type="match status" value="1"/>
</dbReference>
<keyword evidence="5" id="KW-1185">Reference proteome</keyword>
<organism evidence="4 5">
    <name type="scientific">Gracilibacillus kekensis</name>
    <dbReference type="NCBI Taxonomy" id="1027249"/>
    <lineage>
        <taxon>Bacteria</taxon>
        <taxon>Bacillati</taxon>
        <taxon>Bacillota</taxon>
        <taxon>Bacilli</taxon>
        <taxon>Bacillales</taxon>
        <taxon>Bacillaceae</taxon>
        <taxon>Gracilibacillus</taxon>
    </lineage>
</organism>
<gene>
    <name evidence="4" type="ORF">SAMN05216179_3763</name>
</gene>
<proteinExistence type="predicted"/>
<dbReference type="InterPro" id="IPR029063">
    <property type="entry name" value="SAM-dependent_MTases_sf"/>
</dbReference>
<dbReference type="Pfam" id="PF05175">
    <property type="entry name" value="MTS"/>
    <property type="match status" value="1"/>
</dbReference>
<dbReference type="OrthoDB" id="9764961at2"/>
<reference evidence="4 5" key="1">
    <citation type="submission" date="2016-11" db="EMBL/GenBank/DDBJ databases">
        <authorList>
            <person name="Jaros S."/>
            <person name="Januszkiewicz K."/>
            <person name="Wedrychowicz H."/>
        </authorList>
    </citation>
    <scope>NUCLEOTIDE SEQUENCE [LARGE SCALE GENOMIC DNA]</scope>
    <source>
        <strain evidence="4 5">CGMCC 1.10681</strain>
    </source>
</reference>
<dbReference type="GO" id="GO:0032259">
    <property type="term" value="P:methylation"/>
    <property type="evidence" value="ECO:0007669"/>
    <property type="project" value="UniProtKB-KW"/>
</dbReference>
<dbReference type="Gene3D" id="3.40.50.150">
    <property type="entry name" value="Vaccinia Virus protein VP39"/>
    <property type="match status" value="1"/>
</dbReference>
<dbReference type="EMBL" id="FRCZ01000011">
    <property type="protein sequence ID" value="SHN37013.1"/>
    <property type="molecule type" value="Genomic_DNA"/>
</dbReference>
<sequence length="197" mass="22118">MDQYFSNRPNVVSDPKTLVSTLRGHRLTFTTDNGVFSKNDIDFGSRVLIETFREPELAGPLLDVGCGYGPISLALAASFTNREIYGVDINERALFLAKNNEKQNKIENVIFRESDILSNVSEERFAAIVTNPPIRAGKQVVHQIFEASKQALLPQGEFWVVIQKKQGAPSAKKKLEELFTTVEVVHKEKGYFILFAK</sequence>
<dbReference type="SUPFAM" id="SSF53335">
    <property type="entry name" value="S-adenosyl-L-methionine-dependent methyltransferases"/>
    <property type="match status" value="1"/>
</dbReference>
<dbReference type="InterPro" id="IPR046977">
    <property type="entry name" value="RsmC/RlmG"/>
</dbReference>
<evidence type="ECO:0000259" key="3">
    <source>
        <dbReference type="Pfam" id="PF05175"/>
    </source>
</evidence>
<dbReference type="GO" id="GO:0008757">
    <property type="term" value="F:S-adenosylmethionine-dependent methyltransferase activity"/>
    <property type="evidence" value="ECO:0007669"/>
    <property type="project" value="InterPro"/>
</dbReference>
<evidence type="ECO:0000313" key="4">
    <source>
        <dbReference type="EMBL" id="SHN37013.1"/>
    </source>
</evidence>
<keyword evidence="1 4" id="KW-0489">Methyltransferase</keyword>
<feature type="domain" description="Methyltransferase small" evidence="3">
    <location>
        <begin position="27"/>
        <end position="194"/>
    </location>
</feature>
<dbReference type="Proteomes" id="UP000184184">
    <property type="component" value="Unassembled WGS sequence"/>
</dbReference>
<dbReference type="STRING" id="1027249.SAMN05216179_3763"/>
<evidence type="ECO:0000256" key="2">
    <source>
        <dbReference type="ARBA" id="ARBA00022679"/>
    </source>
</evidence>
<evidence type="ECO:0000313" key="5">
    <source>
        <dbReference type="Proteomes" id="UP000184184"/>
    </source>
</evidence>
<protein>
    <submittedName>
        <fullName evidence="4">16S rRNA m(2)G 1207 methyltransferase</fullName>
    </submittedName>
</protein>
<keyword evidence="2 4" id="KW-0808">Transferase</keyword>
<accession>A0A1M7QY66</accession>
<evidence type="ECO:0000256" key="1">
    <source>
        <dbReference type="ARBA" id="ARBA00022603"/>
    </source>
</evidence>